<dbReference type="Proteomes" id="UP001242313">
    <property type="component" value="Unassembled WGS sequence"/>
</dbReference>
<evidence type="ECO:0000313" key="14">
    <source>
        <dbReference type="EMBL" id="MDQ0414069.1"/>
    </source>
</evidence>
<dbReference type="RefSeq" id="WP_307191919.1">
    <property type="nucleotide sequence ID" value="NZ_JAUSUN010000012.1"/>
</dbReference>
<dbReference type="InterPro" id="IPR050222">
    <property type="entry name" value="MATE_MdtK"/>
</dbReference>
<keyword evidence="15" id="KW-1185">Reference proteome</keyword>
<evidence type="ECO:0000256" key="4">
    <source>
        <dbReference type="ARBA" id="ARBA00020268"/>
    </source>
</evidence>
<dbReference type="InterPro" id="IPR002528">
    <property type="entry name" value="MATE_fam"/>
</dbReference>
<keyword evidence="10" id="KW-0406">Ion transport</keyword>
<dbReference type="PIRSF" id="PIRSF006603">
    <property type="entry name" value="DinF"/>
    <property type="match status" value="1"/>
</dbReference>
<evidence type="ECO:0000256" key="9">
    <source>
        <dbReference type="ARBA" id="ARBA00022989"/>
    </source>
</evidence>
<comment type="caution">
    <text evidence="14">The sequence shown here is derived from an EMBL/GenBank/DDBJ whole genome shotgun (WGS) entry which is preliminary data.</text>
</comment>
<feature type="transmembrane region" description="Helical" evidence="13">
    <location>
        <begin position="171"/>
        <end position="194"/>
    </location>
</feature>
<comment type="similarity">
    <text evidence="3">Belongs to the multi antimicrobial extrusion (MATE) (TC 2.A.66.1) family.</text>
</comment>
<organism evidence="14 15">
    <name type="scientific">Mesobacillus stamsii</name>
    <dbReference type="NCBI Taxonomy" id="225347"/>
    <lineage>
        <taxon>Bacteria</taxon>
        <taxon>Bacillati</taxon>
        <taxon>Bacillota</taxon>
        <taxon>Bacilli</taxon>
        <taxon>Bacillales</taxon>
        <taxon>Bacillaceae</taxon>
        <taxon>Mesobacillus</taxon>
    </lineage>
</organism>
<evidence type="ECO:0000256" key="10">
    <source>
        <dbReference type="ARBA" id="ARBA00023065"/>
    </source>
</evidence>
<feature type="transmembrane region" description="Helical" evidence="13">
    <location>
        <begin position="16"/>
        <end position="36"/>
    </location>
</feature>
<keyword evidence="9 13" id="KW-1133">Transmembrane helix</keyword>
<sequence>MQEAEIQQNKTTKQKLFVILALAIPAMIENILQTVVGFVDTLFVAKLGLNEVTAVGVANAILAVYIAIFMAIGVGTSSLIARNIGAGDLEKAKSVARQSTFISAIIGLLFGLITIFFSEPLLQLMGADSKVLADGVTYFKIVGISSVFIALMFTFGSILRAAGDTKTPMKVSWWINILHIGLDYILIFGVLGLTGLGVAGAAWATVIVRIIGTLALYFYIKKSQVSFRLMGTRSTKDAHSIIKLSTPAAIERLIMRLGQVLYFGLIVKIGADTYAAHTIAGNIETFSYMPGYGLAIAATTLVGQSIGAKQSKEAFEYGMLTTWVAVVFMSLIGAILFFLSPWFATWFTTDKNAVDMVVTALRIDAFAQPALAVGLVLAGALQGAGDTKSPMYSTAIGMWVIRVIGVYILGIQFEMGIAGVWISIAIDLYVRAIYLFYRFKVRAKRTSALNEYSKRE</sequence>
<evidence type="ECO:0000256" key="7">
    <source>
        <dbReference type="ARBA" id="ARBA00022475"/>
    </source>
</evidence>
<feature type="transmembrane region" description="Helical" evidence="13">
    <location>
        <begin position="253"/>
        <end position="271"/>
    </location>
</feature>
<keyword evidence="7" id="KW-1003">Cell membrane</keyword>
<name>A0ABU0FXK3_9BACI</name>
<dbReference type="CDD" id="cd13137">
    <property type="entry name" value="MATE_NorM_like"/>
    <property type="match status" value="1"/>
</dbReference>
<feature type="transmembrane region" description="Helical" evidence="13">
    <location>
        <begin position="365"/>
        <end position="384"/>
    </location>
</feature>
<evidence type="ECO:0000313" key="15">
    <source>
        <dbReference type="Proteomes" id="UP001242313"/>
    </source>
</evidence>
<evidence type="ECO:0000256" key="6">
    <source>
        <dbReference type="ARBA" id="ARBA00022449"/>
    </source>
</evidence>
<dbReference type="NCBIfam" id="TIGR00797">
    <property type="entry name" value="matE"/>
    <property type="match status" value="1"/>
</dbReference>
<feature type="transmembrane region" description="Helical" evidence="13">
    <location>
        <begin position="320"/>
        <end position="345"/>
    </location>
</feature>
<feature type="transmembrane region" description="Helical" evidence="13">
    <location>
        <begin position="56"/>
        <end position="80"/>
    </location>
</feature>
<keyword evidence="8 13" id="KW-0812">Transmembrane</keyword>
<evidence type="ECO:0000256" key="12">
    <source>
        <dbReference type="ARBA" id="ARBA00031636"/>
    </source>
</evidence>
<protein>
    <recommendedName>
        <fullName evidence="4">Probable multidrug resistance protein NorM</fullName>
    </recommendedName>
    <alternativeName>
        <fullName evidence="12">Multidrug-efflux transporter</fullName>
    </alternativeName>
</protein>
<evidence type="ECO:0000256" key="1">
    <source>
        <dbReference type="ARBA" id="ARBA00003408"/>
    </source>
</evidence>
<dbReference type="EMBL" id="JAUSUN010000012">
    <property type="protein sequence ID" value="MDQ0414069.1"/>
    <property type="molecule type" value="Genomic_DNA"/>
</dbReference>
<dbReference type="PANTHER" id="PTHR43298">
    <property type="entry name" value="MULTIDRUG RESISTANCE PROTEIN NORM-RELATED"/>
    <property type="match status" value="1"/>
</dbReference>
<feature type="transmembrane region" description="Helical" evidence="13">
    <location>
        <begin position="391"/>
        <end position="411"/>
    </location>
</feature>
<evidence type="ECO:0000256" key="8">
    <source>
        <dbReference type="ARBA" id="ARBA00022692"/>
    </source>
</evidence>
<evidence type="ECO:0000256" key="13">
    <source>
        <dbReference type="SAM" id="Phobius"/>
    </source>
</evidence>
<accession>A0ABU0FXK3</accession>
<proteinExistence type="inferred from homology"/>
<dbReference type="Pfam" id="PF01554">
    <property type="entry name" value="MatE"/>
    <property type="match status" value="2"/>
</dbReference>
<keyword evidence="11 13" id="KW-0472">Membrane</keyword>
<comment type="function">
    <text evidence="1">Multidrug efflux pump.</text>
</comment>
<evidence type="ECO:0000256" key="3">
    <source>
        <dbReference type="ARBA" id="ARBA00010199"/>
    </source>
</evidence>
<gene>
    <name evidence="14" type="ORF">J2S25_002276</name>
</gene>
<evidence type="ECO:0000256" key="5">
    <source>
        <dbReference type="ARBA" id="ARBA00022448"/>
    </source>
</evidence>
<comment type="subcellular location">
    <subcellularLocation>
        <location evidence="2">Cell membrane</location>
        <topology evidence="2">Multi-pass membrane protein</topology>
    </subcellularLocation>
</comment>
<feature type="transmembrane region" description="Helical" evidence="13">
    <location>
        <begin position="200"/>
        <end position="220"/>
    </location>
</feature>
<feature type="transmembrane region" description="Helical" evidence="13">
    <location>
        <begin position="417"/>
        <end position="437"/>
    </location>
</feature>
<keyword evidence="5" id="KW-0813">Transport</keyword>
<evidence type="ECO:0000256" key="11">
    <source>
        <dbReference type="ARBA" id="ARBA00023136"/>
    </source>
</evidence>
<feature type="transmembrane region" description="Helical" evidence="13">
    <location>
        <begin position="291"/>
        <end position="308"/>
    </location>
</feature>
<dbReference type="PANTHER" id="PTHR43298:SF2">
    <property type="entry name" value="FMN_FAD EXPORTER YEEO-RELATED"/>
    <property type="match status" value="1"/>
</dbReference>
<feature type="transmembrane region" description="Helical" evidence="13">
    <location>
        <begin position="138"/>
        <end position="159"/>
    </location>
</feature>
<feature type="transmembrane region" description="Helical" evidence="13">
    <location>
        <begin position="101"/>
        <end position="118"/>
    </location>
</feature>
<reference evidence="14 15" key="1">
    <citation type="submission" date="2023-07" db="EMBL/GenBank/DDBJ databases">
        <title>Genomic Encyclopedia of Type Strains, Phase IV (KMG-IV): sequencing the most valuable type-strain genomes for metagenomic binning, comparative biology and taxonomic classification.</title>
        <authorList>
            <person name="Goeker M."/>
        </authorList>
    </citation>
    <scope>NUCLEOTIDE SEQUENCE [LARGE SCALE GENOMIC DNA]</scope>
    <source>
        <strain evidence="14 15">DSM 19598</strain>
    </source>
</reference>
<dbReference type="InterPro" id="IPR048279">
    <property type="entry name" value="MdtK-like"/>
</dbReference>
<evidence type="ECO:0000256" key="2">
    <source>
        <dbReference type="ARBA" id="ARBA00004651"/>
    </source>
</evidence>
<keyword evidence="6" id="KW-0050">Antiport</keyword>